<keyword evidence="6" id="KW-0862">Zinc</keyword>
<evidence type="ECO:0000313" key="11">
    <source>
        <dbReference type="Proteomes" id="UP000054988"/>
    </source>
</evidence>
<evidence type="ECO:0000256" key="2">
    <source>
        <dbReference type="ARBA" id="ARBA00010655"/>
    </source>
</evidence>
<dbReference type="GO" id="GO:0008270">
    <property type="term" value="F:zinc ion binding"/>
    <property type="evidence" value="ECO:0007669"/>
    <property type="project" value="UniProtKB-KW"/>
</dbReference>
<dbReference type="eggNOG" id="ENOG502QTM3">
    <property type="taxonomic scope" value="Eukaryota"/>
</dbReference>
<dbReference type="PROSITE" id="PS50865">
    <property type="entry name" value="ZF_MYND_2"/>
    <property type="match status" value="1"/>
</dbReference>
<dbReference type="GO" id="GO:0005737">
    <property type="term" value="C:cytoplasm"/>
    <property type="evidence" value="ECO:0007669"/>
    <property type="project" value="UniProtKB-SubCell"/>
</dbReference>
<feature type="compositionally biased region" description="Low complexity" evidence="8">
    <location>
        <begin position="535"/>
        <end position="549"/>
    </location>
</feature>
<keyword evidence="5 7" id="KW-0863">Zinc-finger</keyword>
<gene>
    <name evidence="10" type="ORF">WG66_17623</name>
</gene>
<feature type="region of interest" description="Disordered" evidence="8">
    <location>
        <begin position="625"/>
        <end position="659"/>
    </location>
</feature>
<keyword evidence="4" id="KW-0479">Metal-binding</keyword>
<dbReference type="Gene3D" id="6.10.140.2220">
    <property type="match status" value="1"/>
</dbReference>
<feature type="compositionally biased region" description="Basic and acidic residues" evidence="8">
    <location>
        <begin position="196"/>
        <end position="208"/>
    </location>
</feature>
<feature type="region of interest" description="Disordered" evidence="8">
    <location>
        <begin position="920"/>
        <end position="945"/>
    </location>
</feature>
<name>A0A0W0F085_MONRR</name>
<feature type="region of interest" description="Disordered" evidence="8">
    <location>
        <begin position="451"/>
        <end position="500"/>
    </location>
</feature>
<comment type="caution">
    <text evidence="10">The sequence shown here is derived from an EMBL/GenBank/DDBJ whole genome shotgun (WGS) entry which is preliminary data.</text>
</comment>
<feature type="domain" description="MYND-type" evidence="9">
    <location>
        <begin position="808"/>
        <end position="850"/>
    </location>
</feature>
<evidence type="ECO:0000256" key="8">
    <source>
        <dbReference type="SAM" id="MobiDB-lite"/>
    </source>
</evidence>
<feature type="region of interest" description="Disordered" evidence="8">
    <location>
        <begin position="535"/>
        <end position="594"/>
    </location>
</feature>
<feature type="compositionally biased region" description="Polar residues" evidence="8">
    <location>
        <begin position="490"/>
        <end position="500"/>
    </location>
</feature>
<dbReference type="EMBL" id="LATX01002412">
    <property type="protein sequence ID" value="KTB29744.1"/>
    <property type="molecule type" value="Genomic_DNA"/>
</dbReference>
<dbReference type="Proteomes" id="UP000054988">
    <property type="component" value="Unassembled WGS sequence"/>
</dbReference>
<reference evidence="10 11" key="1">
    <citation type="submission" date="2015-12" db="EMBL/GenBank/DDBJ databases">
        <title>Draft genome sequence of Moniliophthora roreri, the causal agent of frosty pod rot of cacao.</title>
        <authorList>
            <person name="Aime M.C."/>
            <person name="Diaz-Valderrama J.R."/>
            <person name="Kijpornyongpan T."/>
            <person name="Phillips-Mora W."/>
        </authorList>
    </citation>
    <scope>NUCLEOTIDE SEQUENCE [LARGE SCALE GENOMIC DNA]</scope>
    <source>
        <strain evidence="10 11">MCA 2952</strain>
    </source>
</reference>
<comment type="subcellular location">
    <subcellularLocation>
        <location evidence="1">Cytoplasm</location>
    </subcellularLocation>
</comment>
<dbReference type="GO" id="GO:0007163">
    <property type="term" value="P:establishment or maintenance of cell polarity"/>
    <property type="evidence" value="ECO:0007669"/>
    <property type="project" value="TreeGrafter"/>
</dbReference>
<proteinExistence type="inferred from homology"/>
<dbReference type="GO" id="GO:1990304">
    <property type="term" value="C:MUB1-RAD6-UBR2 ubiquitin ligase complex"/>
    <property type="evidence" value="ECO:0007669"/>
    <property type="project" value="TreeGrafter"/>
</dbReference>
<evidence type="ECO:0000256" key="3">
    <source>
        <dbReference type="ARBA" id="ARBA00022490"/>
    </source>
</evidence>
<protein>
    <recommendedName>
        <fullName evidence="9">MYND-type domain-containing protein</fullName>
    </recommendedName>
</protein>
<evidence type="ECO:0000256" key="6">
    <source>
        <dbReference type="ARBA" id="ARBA00022833"/>
    </source>
</evidence>
<organism evidence="10 11">
    <name type="scientific">Moniliophthora roreri</name>
    <name type="common">Frosty pod rot fungus</name>
    <name type="synonym">Monilia roreri</name>
    <dbReference type="NCBI Taxonomy" id="221103"/>
    <lineage>
        <taxon>Eukaryota</taxon>
        <taxon>Fungi</taxon>
        <taxon>Dikarya</taxon>
        <taxon>Basidiomycota</taxon>
        <taxon>Agaricomycotina</taxon>
        <taxon>Agaricomycetes</taxon>
        <taxon>Agaricomycetidae</taxon>
        <taxon>Agaricales</taxon>
        <taxon>Marasmiineae</taxon>
        <taxon>Marasmiaceae</taxon>
        <taxon>Moniliophthora</taxon>
    </lineage>
</organism>
<dbReference type="GO" id="GO:0006511">
    <property type="term" value="P:ubiquitin-dependent protein catabolic process"/>
    <property type="evidence" value="ECO:0007669"/>
    <property type="project" value="TreeGrafter"/>
</dbReference>
<feature type="compositionally biased region" description="Polar residues" evidence="8">
    <location>
        <begin position="220"/>
        <end position="239"/>
    </location>
</feature>
<evidence type="ECO:0000256" key="1">
    <source>
        <dbReference type="ARBA" id="ARBA00004496"/>
    </source>
</evidence>
<feature type="compositionally biased region" description="Polar residues" evidence="8">
    <location>
        <begin position="550"/>
        <end position="560"/>
    </location>
</feature>
<dbReference type="PANTHER" id="PTHR47442:SF1">
    <property type="entry name" value="MYND-TYPE ZINC FINGER PROTEIN MUB1"/>
    <property type="match status" value="1"/>
</dbReference>
<evidence type="ECO:0000256" key="5">
    <source>
        <dbReference type="ARBA" id="ARBA00022771"/>
    </source>
</evidence>
<dbReference type="Pfam" id="PF01753">
    <property type="entry name" value="zf-MYND"/>
    <property type="match status" value="1"/>
</dbReference>
<evidence type="ECO:0000256" key="7">
    <source>
        <dbReference type="PROSITE-ProRule" id="PRU00134"/>
    </source>
</evidence>
<feature type="compositionally biased region" description="Low complexity" evidence="8">
    <location>
        <begin position="245"/>
        <end position="260"/>
    </location>
</feature>
<comment type="similarity">
    <text evidence="2">Belongs to the MUB1/samB family.</text>
</comment>
<feature type="region of interest" description="Disordered" evidence="8">
    <location>
        <begin position="694"/>
        <end position="715"/>
    </location>
</feature>
<evidence type="ECO:0000256" key="4">
    <source>
        <dbReference type="ARBA" id="ARBA00022723"/>
    </source>
</evidence>
<sequence>MRESNFAFPAQNKACVCITSQLYDRRALDTTSPLPLFNSLTHLAYLTSTSPRIREIMTMDGGLERLVRLLHDFCISPPPPENPSVFYGLAPANTRTTKPIPTLNPTSWDKHASYRFSLAFQCVVNIGVRGTEPIRSRVVQAGTLEVVGCILEAWLAHRQLGFNGNGGITGGVGGSGGRESREQRHARRLARQQMQQRHEQQRNEQDDELARALQRQMSHMETPATTTNPTGDPSIIQNDQENESETASATSSTTASPVTSTRDRSGTLIAPQRRTNTHMRNETATYHNSLPHSHNNRHVHPPSSPSPAPSTDDDIDVDMSSSASANTSDADRSDASNNASPERRSSTHHAHVPVRRRGSRLTVTPAPTMNQMAMNNGAGDNAHIVLTDDMPAGMIPGLDINIGEVGVGVVMDANDDLAMGAPPGAPGAMGIGVGGTGVGMGDVSLEEMSMSETEREERETTSNSNINANARRATPALAMGERSRSEEAVPSTSASAVIATSQEDDGLLSVGTGTIRGGRRDVPPDVTPRAVVVGLPPAPAPVASSSSASGETSEPISRSGTLRGRPGPAQSLDDLLDLGIGGAQSSTTPLRTRGDTIVPSQPQTQSAIASVNSNSPPLINLNATPHPNQNMGRGIVRPSAPAPPGSHRTYPQPTPSPYRDEDVLLGLQLLAYLSKYPHVRQAFYKKRDGFHPVTAGLPAQPGAAKKKGKERERGNEVPIAAAVSSSTSTSASAIATTETPNEAQPQTKKQTNVFSLVERFTFRPSSSHSDEGRVPQEIQYWAGVIMRNACRKDDSRGGIRQLNMKWFVVLCGRWETYPREFAKCRRCRKAKYCGKECQSTAWSEGHRFWCSAKEVGVDEDLPPPSSSAGGQQQSALAITERRAEQMRETVRRERAERGGRREEVEVLAALMMANTQGQNVNVPNIRIPPQFPLPPPPNGGRRRGGERDILADPAMYAEYLRTTLGARGQPTEGEGRRRAETVTGVQGPAGGRAMIIPPYVPSPGQVHHRPRADDVPPVPERNLARRGEQGDESMDVS</sequence>
<feature type="compositionally biased region" description="Basic residues" evidence="8">
    <location>
        <begin position="346"/>
        <end position="359"/>
    </location>
</feature>
<dbReference type="InterPro" id="IPR002893">
    <property type="entry name" value="Znf_MYND"/>
</dbReference>
<dbReference type="PANTHER" id="PTHR47442">
    <property type="entry name" value="MYND-TYPE ZINC FINGER PROTEIN MUB1"/>
    <property type="match status" value="1"/>
</dbReference>
<evidence type="ECO:0000259" key="9">
    <source>
        <dbReference type="PROSITE" id="PS50865"/>
    </source>
</evidence>
<dbReference type="InterPro" id="IPR051664">
    <property type="entry name" value="MYND-type_zinc_finger"/>
</dbReference>
<accession>A0A0W0F085</accession>
<feature type="region of interest" description="Disordered" evidence="8">
    <location>
        <begin position="171"/>
        <end position="208"/>
    </location>
</feature>
<feature type="compositionally biased region" description="Low complexity" evidence="8">
    <location>
        <begin position="461"/>
        <end position="474"/>
    </location>
</feature>
<feature type="region of interest" description="Disordered" evidence="8">
    <location>
        <begin position="966"/>
        <end position="1037"/>
    </location>
</feature>
<dbReference type="SUPFAM" id="SSF144232">
    <property type="entry name" value="HIT/MYND zinc finger-like"/>
    <property type="match status" value="1"/>
</dbReference>
<feature type="region of interest" description="Disordered" evidence="8">
    <location>
        <begin position="220"/>
        <end position="361"/>
    </location>
</feature>
<evidence type="ECO:0000313" key="10">
    <source>
        <dbReference type="EMBL" id="KTB29744.1"/>
    </source>
</evidence>
<keyword evidence="3" id="KW-0963">Cytoplasm</keyword>
<dbReference type="AlphaFoldDB" id="A0A0W0F085"/>
<feature type="compositionally biased region" description="Pro residues" evidence="8">
    <location>
        <begin position="929"/>
        <end position="938"/>
    </location>
</feature>